<dbReference type="InterPro" id="IPR012724">
    <property type="entry name" value="DnaJ"/>
</dbReference>
<dbReference type="CDD" id="cd10747">
    <property type="entry name" value="DnaJ_C"/>
    <property type="match status" value="1"/>
</dbReference>
<dbReference type="CDD" id="cd06257">
    <property type="entry name" value="DnaJ"/>
    <property type="match status" value="1"/>
</dbReference>
<dbReference type="HAMAP" id="MF_01152">
    <property type="entry name" value="DnaJ"/>
    <property type="match status" value="1"/>
</dbReference>
<sequence length="373" mass="40544">MSQRDYYEVLGVSRSASADEIKRAYRKKAMEFHPDRNPDNPEAEQKFKEASEAYEVLHDAEKRSRYDQFGHAGVDGNGFGGFNSAEDIFGSFGDIFGDFFGFNMGGGSRGPRAQAGADLRYNLTVSFRQAAHGDEVTLKIPKNVVCDECDGSGAAPGTSPETCNHCHGTGQVRQSQGPFSISRPCPVCSGSGQIIPNPCPKCRGVGIVKETKELQVKVPAGVDTGNRLRLRAEGEPGIHGGPPGDLYVVLTVEEDKTFSRQGHHLILTKEISFVQAALGDKIEVPTLDELITMDIPKGTQSGEVFRMKGYGLPNLGYGAQQGDLMVEIIVKTPTKLSKRQEELLQEFAALEEEKPLSKVKKMFKKAGKAMGVD</sequence>
<comment type="similarity">
    <text evidence="10 12">Belongs to the DnaJ family.</text>
</comment>
<feature type="binding site" evidence="12">
    <location>
        <position position="166"/>
    </location>
    <ligand>
        <name>Zn(2+)</name>
        <dbReference type="ChEBI" id="CHEBI:29105"/>
        <label>2</label>
    </ligand>
</feature>
<dbReference type="Pfam" id="PF01556">
    <property type="entry name" value="DnaJ_C"/>
    <property type="match status" value="1"/>
</dbReference>
<dbReference type="GO" id="GO:0006260">
    <property type="term" value="P:DNA replication"/>
    <property type="evidence" value="ECO:0007669"/>
    <property type="project" value="UniProtKB-KW"/>
</dbReference>
<dbReference type="GO" id="GO:0009408">
    <property type="term" value="P:response to heat"/>
    <property type="evidence" value="ECO:0007669"/>
    <property type="project" value="InterPro"/>
</dbReference>
<feature type="repeat" description="CXXCXGXG motif" evidence="12">
    <location>
        <begin position="146"/>
        <end position="153"/>
    </location>
</feature>
<dbReference type="NCBIfam" id="NF008035">
    <property type="entry name" value="PRK10767.1"/>
    <property type="match status" value="1"/>
</dbReference>
<dbReference type="PROSITE" id="PS50076">
    <property type="entry name" value="DNAJ_2"/>
    <property type="match status" value="1"/>
</dbReference>
<dbReference type="RefSeq" id="WP_066857060.1">
    <property type="nucleotide sequence ID" value="NZ_JXMS01000026.1"/>
</dbReference>
<dbReference type="PATRIC" id="fig|1560234.3.peg.1727"/>
<keyword evidence="8 12" id="KW-0143">Chaperone</keyword>
<feature type="domain" description="CR-type" evidence="15">
    <location>
        <begin position="133"/>
        <end position="211"/>
    </location>
</feature>
<dbReference type="Pfam" id="PF00226">
    <property type="entry name" value="DnaJ"/>
    <property type="match status" value="1"/>
</dbReference>
<keyword evidence="7 12" id="KW-0346">Stress response</keyword>
<dbReference type="PANTHER" id="PTHR43096:SF48">
    <property type="entry name" value="CHAPERONE PROTEIN DNAJ"/>
    <property type="match status" value="1"/>
</dbReference>
<dbReference type="EMBL" id="JXMS01000026">
    <property type="protein sequence ID" value="OBQ46338.1"/>
    <property type="molecule type" value="Genomic_DNA"/>
</dbReference>
<dbReference type="Proteomes" id="UP000091979">
    <property type="component" value="Unassembled WGS sequence"/>
</dbReference>
<evidence type="ECO:0000256" key="1">
    <source>
        <dbReference type="ARBA" id="ARBA00022490"/>
    </source>
</evidence>
<evidence type="ECO:0000256" key="6">
    <source>
        <dbReference type="ARBA" id="ARBA00022833"/>
    </source>
</evidence>
<dbReference type="Gene3D" id="1.10.287.110">
    <property type="entry name" value="DnaJ domain"/>
    <property type="match status" value="1"/>
</dbReference>
<dbReference type="PROSITE" id="PS51188">
    <property type="entry name" value="ZF_CR"/>
    <property type="match status" value="1"/>
</dbReference>
<dbReference type="SUPFAM" id="SSF57938">
    <property type="entry name" value="DnaJ/Hsp40 cysteine-rich domain"/>
    <property type="match status" value="1"/>
</dbReference>
<dbReference type="Pfam" id="PF00684">
    <property type="entry name" value="DnaJ_CXXCXGXG"/>
    <property type="match status" value="1"/>
</dbReference>
<dbReference type="PRINTS" id="PR00625">
    <property type="entry name" value="JDOMAIN"/>
</dbReference>
<dbReference type="CDD" id="cd10719">
    <property type="entry name" value="DnaJ_zf"/>
    <property type="match status" value="1"/>
</dbReference>
<dbReference type="FunFam" id="2.10.230.10:FF:000002">
    <property type="entry name" value="Molecular chaperone DnaJ"/>
    <property type="match status" value="1"/>
</dbReference>
<evidence type="ECO:0000256" key="11">
    <source>
        <dbReference type="ARBA" id="ARBA00067609"/>
    </source>
</evidence>
<feature type="repeat" description="CXXCXGXG motif" evidence="12">
    <location>
        <begin position="163"/>
        <end position="170"/>
    </location>
</feature>
<evidence type="ECO:0000256" key="3">
    <source>
        <dbReference type="ARBA" id="ARBA00022723"/>
    </source>
</evidence>
<keyword evidence="17" id="KW-1185">Reference proteome</keyword>
<comment type="subcellular location">
    <subcellularLocation>
        <location evidence="12">Cytoplasm</location>
    </subcellularLocation>
</comment>
<feature type="binding site" evidence="12">
    <location>
        <position position="163"/>
    </location>
    <ligand>
        <name>Zn(2+)</name>
        <dbReference type="ChEBI" id="CHEBI:29105"/>
        <label>2</label>
    </ligand>
</feature>
<protein>
    <recommendedName>
        <fullName evidence="11 12">Chaperone protein DnaJ</fullName>
    </recommendedName>
</protein>
<evidence type="ECO:0000259" key="15">
    <source>
        <dbReference type="PROSITE" id="PS51188"/>
    </source>
</evidence>
<comment type="caution">
    <text evidence="16">The sequence shown here is derived from an EMBL/GenBank/DDBJ whole genome shotgun (WGS) entry which is preliminary data.</text>
</comment>
<feature type="zinc finger region" description="CR-type" evidence="13">
    <location>
        <begin position="133"/>
        <end position="211"/>
    </location>
</feature>
<feature type="binding site" evidence="12">
    <location>
        <position position="146"/>
    </location>
    <ligand>
        <name>Zn(2+)</name>
        <dbReference type="ChEBI" id="CHEBI:29105"/>
        <label>1</label>
    </ligand>
</feature>
<feature type="binding site" evidence="12">
    <location>
        <position position="199"/>
    </location>
    <ligand>
        <name>Zn(2+)</name>
        <dbReference type="ChEBI" id="CHEBI:29105"/>
        <label>1</label>
    </ligand>
</feature>
<dbReference type="InterPro" id="IPR036410">
    <property type="entry name" value="HSP_DnaJ_Cys-rich_dom_sf"/>
</dbReference>
<dbReference type="GO" id="GO:0031072">
    <property type="term" value="F:heat shock protein binding"/>
    <property type="evidence" value="ECO:0007669"/>
    <property type="project" value="InterPro"/>
</dbReference>
<dbReference type="Gene3D" id="2.10.230.10">
    <property type="entry name" value="Heat shock protein DnaJ, cysteine-rich domain"/>
    <property type="match status" value="1"/>
</dbReference>
<evidence type="ECO:0000313" key="16">
    <source>
        <dbReference type="EMBL" id="OBQ46338.1"/>
    </source>
</evidence>
<dbReference type="PROSITE" id="PS00636">
    <property type="entry name" value="DNAJ_1"/>
    <property type="match status" value="1"/>
</dbReference>
<keyword evidence="1 12" id="KW-0963">Cytoplasm</keyword>
<dbReference type="InterPro" id="IPR001623">
    <property type="entry name" value="DnaJ_domain"/>
</dbReference>
<dbReference type="AlphaFoldDB" id="A0A1B7XAG0"/>
<evidence type="ECO:0000256" key="8">
    <source>
        <dbReference type="ARBA" id="ARBA00023186"/>
    </source>
</evidence>
<comment type="cofactor">
    <cofactor evidence="12">
        <name>Zn(2+)</name>
        <dbReference type="ChEBI" id="CHEBI:29105"/>
    </cofactor>
    <text evidence="12">Binds 2 Zn(2+) ions per monomer.</text>
</comment>
<evidence type="ECO:0000256" key="13">
    <source>
        <dbReference type="PROSITE-ProRule" id="PRU00546"/>
    </source>
</evidence>
<accession>A0A1B7XAG0</accession>
<dbReference type="GO" id="GO:0005524">
    <property type="term" value="F:ATP binding"/>
    <property type="evidence" value="ECO:0007669"/>
    <property type="project" value="InterPro"/>
</dbReference>
<comment type="function">
    <text evidence="9 12">Participates actively in the response to hyperosmotic and heat shock by preventing the aggregation of stress-denatured proteins and by disaggregating proteins, also in an autonomous, DnaK-independent fashion. Unfolded proteins bind initially to DnaJ; upon interaction with the DnaJ-bound protein, DnaK hydrolyzes its bound ATP, resulting in the formation of a stable complex. GrpE releases ADP from DnaK; ATP binding to DnaK triggers the release of the substrate protein, thus completing the reaction cycle. Several rounds of ATP-dependent interactions between DnaJ, DnaK and GrpE are required for fully efficient folding. Also involved, together with DnaK and GrpE, in the DNA replication of plasmids through activation of initiation proteins.</text>
</comment>
<dbReference type="STRING" id="1560234.SP90_13075"/>
<proteinExistence type="inferred from homology"/>
<feature type="binding site" evidence="12">
    <location>
        <position position="185"/>
    </location>
    <ligand>
        <name>Zn(2+)</name>
        <dbReference type="ChEBI" id="CHEBI:29105"/>
        <label>2</label>
    </ligand>
</feature>
<dbReference type="NCBIfam" id="TIGR02349">
    <property type="entry name" value="DnaJ_bact"/>
    <property type="match status" value="1"/>
</dbReference>
<dbReference type="GO" id="GO:0005737">
    <property type="term" value="C:cytoplasm"/>
    <property type="evidence" value="ECO:0007669"/>
    <property type="project" value="UniProtKB-SubCell"/>
</dbReference>
<dbReference type="FunFam" id="1.10.287.110:FF:000034">
    <property type="entry name" value="Chaperone protein DnaJ"/>
    <property type="match status" value="1"/>
</dbReference>
<dbReference type="GO" id="GO:0008270">
    <property type="term" value="F:zinc ion binding"/>
    <property type="evidence" value="ECO:0007669"/>
    <property type="project" value="UniProtKB-UniRule"/>
</dbReference>
<dbReference type="InterPro" id="IPR001305">
    <property type="entry name" value="HSP_DnaJ_Cys-rich_dom"/>
</dbReference>
<reference evidence="16 17" key="1">
    <citation type="submission" date="2015-01" db="EMBL/GenBank/DDBJ databases">
        <title>Desulfovibrio sp. JC271 draft genome sequence.</title>
        <authorList>
            <person name="Shivani Y."/>
            <person name="Subhash Y."/>
            <person name="Sasikala C."/>
            <person name="Ramana C.V."/>
        </authorList>
    </citation>
    <scope>NUCLEOTIDE SEQUENCE [LARGE SCALE GENOMIC DNA]</scope>
    <source>
        <strain evidence="16 17">JC271</strain>
    </source>
</reference>
<feature type="repeat" description="CXXCXGXG motif" evidence="12">
    <location>
        <begin position="199"/>
        <end position="206"/>
    </location>
</feature>
<keyword evidence="2 12" id="KW-0235">DNA replication</keyword>
<comment type="domain">
    <text evidence="12">The J domain is necessary and sufficient to stimulate DnaK ATPase activity. Zinc center 1 plays an important role in the autonomous, DnaK-independent chaperone activity of DnaJ. Zinc center 2 is essential for interaction with DnaK and for DnaJ activity.</text>
</comment>
<keyword evidence="6 12" id="KW-0862">Zinc</keyword>
<keyword evidence="3 12" id="KW-0479">Metal-binding</keyword>
<dbReference type="InterPro" id="IPR018253">
    <property type="entry name" value="DnaJ_domain_CS"/>
</dbReference>
<keyword evidence="5 12" id="KW-0863">Zinc-finger</keyword>
<evidence type="ECO:0000256" key="4">
    <source>
        <dbReference type="ARBA" id="ARBA00022737"/>
    </source>
</evidence>
<evidence type="ECO:0000256" key="7">
    <source>
        <dbReference type="ARBA" id="ARBA00023016"/>
    </source>
</evidence>
<feature type="binding site" evidence="12">
    <location>
        <position position="202"/>
    </location>
    <ligand>
        <name>Zn(2+)</name>
        <dbReference type="ChEBI" id="CHEBI:29105"/>
        <label>1</label>
    </ligand>
</feature>
<evidence type="ECO:0000256" key="9">
    <source>
        <dbReference type="ARBA" id="ARBA00053423"/>
    </source>
</evidence>
<dbReference type="SUPFAM" id="SSF46565">
    <property type="entry name" value="Chaperone J-domain"/>
    <property type="match status" value="1"/>
</dbReference>
<dbReference type="FunFam" id="2.60.260.20:FF:000005">
    <property type="entry name" value="Chaperone protein dnaJ 1, mitochondrial"/>
    <property type="match status" value="1"/>
</dbReference>
<evidence type="ECO:0000256" key="5">
    <source>
        <dbReference type="ARBA" id="ARBA00022771"/>
    </source>
</evidence>
<feature type="binding site" evidence="12">
    <location>
        <position position="149"/>
    </location>
    <ligand>
        <name>Zn(2+)</name>
        <dbReference type="ChEBI" id="CHEBI:29105"/>
        <label>1</label>
    </ligand>
</feature>
<feature type="binding site" evidence="12">
    <location>
        <position position="188"/>
    </location>
    <ligand>
        <name>Zn(2+)</name>
        <dbReference type="ChEBI" id="CHEBI:29105"/>
        <label>2</label>
    </ligand>
</feature>
<gene>
    <name evidence="12" type="primary">dnaJ</name>
    <name evidence="16" type="ORF">SP90_13075</name>
</gene>
<dbReference type="GO" id="GO:0051082">
    <property type="term" value="F:unfolded protein binding"/>
    <property type="evidence" value="ECO:0007669"/>
    <property type="project" value="UniProtKB-UniRule"/>
</dbReference>
<name>A0A1B7XAG0_9BACT</name>
<feature type="repeat" description="CXXCXGXG motif" evidence="12">
    <location>
        <begin position="185"/>
        <end position="192"/>
    </location>
</feature>
<dbReference type="InterPro" id="IPR002939">
    <property type="entry name" value="DnaJ_C"/>
</dbReference>
<comment type="subunit">
    <text evidence="12">Homodimer.</text>
</comment>
<evidence type="ECO:0000313" key="17">
    <source>
        <dbReference type="Proteomes" id="UP000091979"/>
    </source>
</evidence>
<evidence type="ECO:0000256" key="2">
    <source>
        <dbReference type="ARBA" id="ARBA00022705"/>
    </source>
</evidence>
<dbReference type="OrthoDB" id="9779889at2"/>
<dbReference type="SMART" id="SM00271">
    <property type="entry name" value="DnaJ"/>
    <property type="match status" value="1"/>
</dbReference>
<dbReference type="PANTHER" id="PTHR43096">
    <property type="entry name" value="DNAJ HOMOLOG 1, MITOCHONDRIAL-RELATED"/>
    <property type="match status" value="1"/>
</dbReference>
<dbReference type="GO" id="GO:0042026">
    <property type="term" value="P:protein refolding"/>
    <property type="evidence" value="ECO:0007669"/>
    <property type="project" value="TreeGrafter"/>
</dbReference>
<dbReference type="InterPro" id="IPR036869">
    <property type="entry name" value="J_dom_sf"/>
</dbReference>
<evidence type="ECO:0000259" key="14">
    <source>
        <dbReference type="PROSITE" id="PS50076"/>
    </source>
</evidence>
<dbReference type="InterPro" id="IPR008971">
    <property type="entry name" value="HSP40/DnaJ_pept-bd"/>
</dbReference>
<organism evidence="16 17">
    <name type="scientific">Halodesulfovibrio spirochaetisodalis</name>
    <dbReference type="NCBI Taxonomy" id="1560234"/>
    <lineage>
        <taxon>Bacteria</taxon>
        <taxon>Pseudomonadati</taxon>
        <taxon>Thermodesulfobacteriota</taxon>
        <taxon>Desulfovibrionia</taxon>
        <taxon>Desulfovibrionales</taxon>
        <taxon>Desulfovibrionaceae</taxon>
        <taxon>Halodesulfovibrio</taxon>
    </lineage>
</organism>
<feature type="domain" description="J" evidence="14">
    <location>
        <begin position="5"/>
        <end position="70"/>
    </location>
</feature>
<dbReference type="Gene3D" id="2.60.260.20">
    <property type="entry name" value="Urease metallochaperone UreE, N-terminal domain"/>
    <property type="match status" value="2"/>
</dbReference>
<evidence type="ECO:0000256" key="10">
    <source>
        <dbReference type="ARBA" id="ARBA00061004"/>
    </source>
</evidence>
<keyword evidence="4 12" id="KW-0677">Repeat</keyword>
<evidence type="ECO:0000256" key="12">
    <source>
        <dbReference type="HAMAP-Rule" id="MF_01152"/>
    </source>
</evidence>
<dbReference type="SUPFAM" id="SSF49493">
    <property type="entry name" value="HSP40/DnaJ peptide-binding domain"/>
    <property type="match status" value="2"/>
</dbReference>
<dbReference type="NCBIfam" id="NF010894">
    <property type="entry name" value="PRK14301.1"/>
    <property type="match status" value="1"/>
</dbReference>